<comment type="subcellular location">
    <subcellularLocation>
        <location evidence="2">Mitochondrion inner membrane</location>
        <topology evidence="2">Peripheral membrane protein</topology>
        <orientation evidence="2">Matrix side</orientation>
    </subcellularLocation>
</comment>
<evidence type="ECO:0000256" key="7">
    <source>
        <dbReference type="ARBA" id="ARBA00022553"/>
    </source>
</evidence>
<evidence type="ECO:0000256" key="9">
    <source>
        <dbReference type="ARBA" id="ARBA00022792"/>
    </source>
</evidence>
<evidence type="ECO:0000313" key="18">
    <source>
        <dbReference type="EMBL" id="EER30752.1"/>
    </source>
</evidence>
<dbReference type="HOGENOM" id="CLU_108081_1_1_1"/>
<sequence>MSGTPILPFTEANTKRVSSLFRQALRTAFDHSMKWDVYRNATINIRQQFDANKHISTPEELEKTIQKTKEKLAEWKHPDPYIPPGRPGGTKYQRNIPVARGPLVPGDW</sequence>
<evidence type="ECO:0000256" key="16">
    <source>
        <dbReference type="SAM" id="MobiDB-lite"/>
    </source>
</evidence>
<feature type="domain" description="Complex 1 LYR protein" evidence="17">
    <location>
        <begin position="15"/>
        <end position="73"/>
    </location>
</feature>
<comment type="function">
    <text evidence="1">Accessory subunit of the mitochondrial membrane respiratory chain NADH dehydrogenase (Complex I), that is believed to be not involved in catalysis. Complex I functions in the transfer of electrons from NADH to the respiratory chain. The immediate electron acceptor for the enzyme is believed to be ubiquinone.</text>
</comment>
<dbReference type="KEGG" id="ctp:CTRG_05748"/>
<keyword evidence="10" id="KW-0249">Electron transport</keyword>
<dbReference type="Pfam" id="PF05347">
    <property type="entry name" value="Complex1_LYR"/>
    <property type="match status" value="1"/>
</dbReference>
<dbReference type="AlphaFoldDB" id="C5MI55"/>
<dbReference type="EMBL" id="GG692403">
    <property type="protein sequence ID" value="EER30752.1"/>
    <property type="molecule type" value="Genomic_DNA"/>
</dbReference>
<dbReference type="InterPro" id="IPR045292">
    <property type="entry name" value="Complex1_LYR_NDUFB9_LYRM3"/>
</dbReference>
<keyword evidence="11" id="KW-0007">Acetylation</keyword>
<evidence type="ECO:0000256" key="1">
    <source>
        <dbReference type="ARBA" id="ARBA00002920"/>
    </source>
</evidence>
<dbReference type="CDD" id="cd20263">
    <property type="entry name" value="Complex1_LYR_NDUFB9_LYRM3"/>
    <property type="match status" value="1"/>
</dbReference>
<evidence type="ECO:0000256" key="4">
    <source>
        <dbReference type="ARBA" id="ARBA00011790"/>
    </source>
</evidence>
<dbReference type="GO" id="GO:0005743">
    <property type="term" value="C:mitochondrial inner membrane"/>
    <property type="evidence" value="ECO:0007669"/>
    <property type="project" value="UniProtKB-SubCell"/>
</dbReference>
<evidence type="ECO:0000259" key="17">
    <source>
        <dbReference type="Pfam" id="PF05347"/>
    </source>
</evidence>
<keyword evidence="8" id="KW-0679">Respiratory chain</keyword>
<evidence type="ECO:0000256" key="6">
    <source>
        <dbReference type="ARBA" id="ARBA00022448"/>
    </source>
</evidence>
<dbReference type="GeneID" id="8300964"/>
<evidence type="ECO:0000256" key="2">
    <source>
        <dbReference type="ARBA" id="ARBA00004443"/>
    </source>
</evidence>
<evidence type="ECO:0000256" key="5">
    <source>
        <dbReference type="ARBA" id="ARBA00018684"/>
    </source>
</evidence>
<evidence type="ECO:0000313" key="19">
    <source>
        <dbReference type="Proteomes" id="UP000002037"/>
    </source>
</evidence>
<protein>
    <recommendedName>
        <fullName evidence="5">NADH dehydrogenase [ubiquinone] 1 beta subcomplex subunit 9</fullName>
    </recommendedName>
    <alternativeName>
        <fullName evidence="14">Complex I-B22</fullName>
    </alternativeName>
    <alternativeName>
        <fullName evidence="15">NADH-ubiquinone oxidoreductase B22 subunit</fullName>
    </alternativeName>
</protein>
<keyword evidence="13" id="KW-0472">Membrane</keyword>
<evidence type="ECO:0000256" key="3">
    <source>
        <dbReference type="ARBA" id="ARBA00009508"/>
    </source>
</evidence>
<keyword evidence="7" id="KW-0597">Phosphoprotein</keyword>
<dbReference type="GO" id="GO:0006120">
    <property type="term" value="P:mitochondrial electron transport, NADH to ubiquinone"/>
    <property type="evidence" value="ECO:0007669"/>
    <property type="project" value="InterPro"/>
</dbReference>
<feature type="region of interest" description="Disordered" evidence="16">
    <location>
        <begin position="74"/>
        <end position="108"/>
    </location>
</feature>
<dbReference type="STRING" id="294747.C5MI55"/>
<dbReference type="VEuPathDB" id="FungiDB:CTRG_05748"/>
<keyword evidence="6" id="KW-0813">Transport</keyword>
<dbReference type="RefSeq" id="XP_002551450.1">
    <property type="nucleotide sequence ID" value="XM_002551404.1"/>
</dbReference>
<evidence type="ECO:0000256" key="10">
    <source>
        <dbReference type="ARBA" id="ARBA00022982"/>
    </source>
</evidence>
<organism evidence="18 19">
    <name type="scientific">Candida tropicalis (strain ATCC MYA-3404 / T1)</name>
    <name type="common">Yeast</name>
    <dbReference type="NCBI Taxonomy" id="294747"/>
    <lineage>
        <taxon>Eukaryota</taxon>
        <taxon>Fungi</taxon>
        <taxon>Dikarya</taxon>
        <taxon>Ascomycota</taxon>
        <taxon>Saccharomycotina</taxon>
        <taxon>Pichiomycetes</taxon>
        <taxon>Debaryomycetaceae</taxon>
        <taxon>Candida/Lodderomyces clade</taxon>
        <taxon>Candida</taxon>
    </lineage>
</organism>
<dbReference type="PANTHER" id="PTHR12868:SF0">
    <property type="entry name" value="NADH DEHYDROGENASE [UBIQUINONE] 1 BETA SUBCOMPLEX SUBUNIT 9"/>
    <property type="match status" value="1"/>
</dbReference>
<dbReference type="OrthoDB" id="13598at2759"/>
<evidence type="ECO:0000256" key="13">
    <source>
        <dbReference type="ARBA" id="ARBA00023136"/>
    </source>
</evidence>
<reference evidence="18 19" key="1">
    <citation type="journal article" date="2009" name="Nature">
        <title>Evolution of pathogenicity and sexual reproduction in eight Candida genomes.</title>
        <authorList>
            <person name="Butler G."/>
            <person name="Rasmussen M.D."/>
            <person name="Lin M.F."/>
            <person name="Santos M.A."/>
            <person name="Sakthikumar S."/>
            <person name="Munro C.A."/>
            <person name="Rheinbay E."/>
            <person name="Grabherr M."/>
            <person name="Forche A."/>
            <person name="Reedy J.L."/>
            <person name="Agrafioti I."/>
            <person name="Arnaud M.B."/>
            <person name="Bates S."/>
            <person name="Brown A.J."/>
            <person name="Brunke S."/>
            <person name="Costanzo M.C."/>
            <person name="Fitzpatrick D.A."/>
            <person name="de Groot P.W."/>
            <person name="Harris D."/>
            <person name="Hoyer L.L."/>
            <person name="Hube B."/>
            <person name="Klis F.M."/>
            <person name="Kodira C."/>
            <person name="Lennard N."/>
            <person name="Logue M.E."/>
            <person name="Martin R."/>
            <person name="Neiman A.M."/>
            <person name="Nikolaou E."/>
            <person name="Quail M.A."/>
            <person name="Quinn J."/>
            <person name="Santos M.C."/>
            <person name="Schmitzberger F.F."/>
            <person name="Sherlock G."/>
            <person name="Shah P."/>
            <person name="Silverstein K.A."/>
            <person name="Skrzypek M.S."/>
            <person name="Soll D."/>
            <person name="Staggs R."/>
            <person name="Stansfield I."/>
            <person name="Stumpf M.P."/>
            <person name="Sudbery P.E."/>
            <person name="Srikantha T."/>
            <person name="Zeng Q."/>
            <person name="Berman J."/>
            <person name="Berriman M."/>
            <person name="Heitman J."/>
            <person name="Gow N.A."/>
            <person name="Lorenz M.C."/>
            <person name="Birren B.W."/>
            <person name="Kellis M."/>
            <person name="Cuomo C.A."/>
        </authorList>
    </citation>
    <scope>NUCLEOTIDE SEQUENCE [LARGE SCALE GENOMIC DNA]</scope>
    <source>
        <strain evidence="19">ATCC MYA-3404 / T1</strain>
    </source>
</reference>
<dbReference type="Proteomes" id="UP000002037">
    <property type="component" value="Unassembled WGS sequence"/>
</dbReference>
<dbReference type="eggNOG" id="ENOG502S7CC">
    <property type="taxonomic scope" value="Eukaryota"/>
</dbReference>
<dbReference type="PANTHER" id="PTHR12868">
    <property type="entry name" value="NADH-UBIQUINONE OXIDOREDUCTASE B22 SUBUNIT"/>
    <property type="match status" value="1"/>
</dbReference>
<evidence type="ECO:0000256" key="12">
    <source>
        <dbReference type="ARBA" id="ARBA00023128"/>
    </source>
</evidence>
<proteinExistence type="inferred from homology"/>
<dbReference type="InterPro" id="IPR008011">
    <property type="entry name" value="Complex1_LYR_dom"/>
</dbReference>
<keyword evidence="9" id="KW-0999">Mitochondrion inner membrane</keyword>
<keyword evidence="19" id="KW-1185">Reference proteome</keyword>
<dbReference type="InterPro" id="IPR033034">
    <property type="entry name" value="NDUFB9"/>
</dbReference>
<accession>C5MI55</accession>
<comment type="similarity">
    <text evidence="3">Belongs to the complex I LYR family.</text>
</comment>
<name>C5MI55_CANTT</name>
<evidence type="ECO:0000256" key="8">
    <source>
        <dbReference type="ARBA" id="ARBA00022660"/>
    </source>
</evidence>
<evidence type="ECO:0000256" key="11">
    <source>
        <dbReference type="ARBA" id="ARBA00022990"/>
    </source>
</evidence>
<evidence type="ECO:0000256" key="14">
    <source>
        <dbReference type="ARBA" id="ARBA00030192"/>
    </source>
</evidence>
<gene>
    <name evidence="18" type="ORF">CTRG_05748</name>
</gene>
<evidence type="ECO:0000256" key="15">
    <source>
        <dbReference type="ARBA" id="ARBA00032528"/>
    </source>
</evidence>
<keyword evidence="12" id="KW-0496">Mitochondrion</keyword>
<comment type="subunit">
    <text evidence="4">Mammalian complex I is composed of 45 different subunits.</text>
</comment>